<dbReference type="EMBL" id="AOMB01000022">
    <property type="protein sequence ID" value="EMA39029.1"/>
    <property type="molecule type" value="Genomic_DNA"/>
</dbReference>
<dbReference type="CDD" id="cd00454">
    <property type="entry name" value="TrHb1_N"/>
    <property type="match status" value="1"/>
</dbReference>
<dbReference type="InterPro" id="IPR016339">
    <property type="entry name" value="Hemoglobin_trunc_I"/>
</dbReference>
<comment type="similarity">
    <text evidence="1">Belongs to the truncated hemoglobin family. Group I subfamily.</text>
</comment>
<dbReference type="GO" id="GO:0020037">
    <property type="term" value="F:heme binding"/>
    <property type="evidence" value="ECO:0007669"/>
    <property type="project" value="InterPro"/>
</dbReference>
<dbReference type="PATRIC" id="fig|1132509.6.peg.1755"/>
<dbReference type="AlphaFoldDB" id="M0M373"/>
<evidence type="ECO:0000256" key="4">
    <source>
        <dbReference type="ARBA" id="ARBA00022723"/>
    </source>
</evidence>
<dbReference type="Proteomes" id="UP000011566">
    <property type="component" value="Unassembled WGS sequence"/>
</dbReference>
<dbReference type="InterPro" id="IPR009050">
    <property type="entry name" value="Globin-like_sf"/>
</dbReference>
<keyword evidence="7" id="KW-1185">Reference proteome</keyword>
<keyword evidence="5" id="KW-0408">Iron</keyword>
<evidence type="ECO:0000313" key="7">
    <source>
        <dbReference type="Proteomes" id="UP000011566"/>
    </source>
</evidence>
<dbReference type="PIRSF" id="PIRSF002030">
    <property type="entry name" value="Globin_Protozoa/Cyanobacteria"/>
    <property type="match status" value="1"/>
</dbReference>
<evidence type="ECO:0000256" key="1">
    <source>
        <dbReference type="ARBA" id="ARBA00009660"/>
    </source>
</evidence>
<keyword evidence="4" id="KW-0479">Metal-binding</keyword>
<evidence type="ECO:0000313" key="6">
    <source>
        <dbReference type="EMBL" id="EMA39029.1"/>
    </source>
</evidence>
<organism evidence="6 7">
    <name type="scientific">Halococcus hamelinensis 100A6</name>
    <dbReference type="NCBI Taxonomy" id="1132509"/>
    <lineage>
        <taxon>Archaea</taxon>
        <taxon>Methanobacteriati</taxon>
        <taxon>Methanobacteriota</taxon>
        <taxon>Stenosarchaea group</taxon>
        <taxon>Halobacteria</taxon>
        <taxon>Halobacteriales</taxon>
        <taxon>Halococcaceae</taxon>
        <taxon>Halococcus</taxon>
    </lineage>
</organism>
<keyword evidence="3" id="KW-0349">Heme</keyword>
<comment type="caution">
    <text evidence="6">The sequence shown here is derived from an EMBL/GenBank/DDBJ whole genome shotgun (WGS) entry which is preliminary data.</text>
</comment>
<sequence length="119" mass="13101">MTDSVYEEIGGKAAVEAVVEDFYDRVLSDDRLVGFFDGTDMAELRAHQVQFISAVAGGPMTYSGDEMRDAHRHLDIREADFEAVGTHLERALRENGVDEANIAAIMDEVSALEDPILGR</sequence>
<dbReference type="OrthoDB" id="313164at2157"/>
<name>M0M373_9EURY</name>
<dbReference type="Pfam" id="PF01152">
    <property type="entry name" value="Bac_globin"/>
    <property type="match status" value="1"/>
</dbReference>
<dbReference type="GO" id="GO:0019825">
    <property type="term" value="F:oxygen binding"/>
    <property type="evidence" value="ECO:0007669"/>
    <property type="project" value="InterPro"/>
</dbReference>
<dbReference type="GO" id="GO:0046872">
    <property type="term" value="F:metal ion binding"/>
    <property type="evidence" value="ECO:0007669"/>
    <property type="project" value="UniProtKB-KW"/>
</dbReference>
<dbReference type="RefSeq" id="WP_007692570.1">
    <property type="nucleotide sequence ID" value="NZ_AJRK01000036.1"/>
</dbReference>
<reference evidence="6 7" key="1">
    <citation type="journal article" date="2014" name="PLoS Genet.">
        <title>Phylogenetically driven sequencing of extremely halophilic archaea reveals strategies for static and dynamic osmo-response.</title>
        <authorList>
            <person name="Becker E.A."/>
            <person name="Seitzer P.M."/>
            <person name="Tritt A."/>
            <person name="Larsen D."/>
            <person name="Krusor M."/>
            <person name="Yao A.I."/>
            <person name="Wu D."/>
            <person name="Madern D."/>
            <person name="Eisen J.A."/>
            <person name="Darling A.E."/>
            <person name="Facciotti M.T."/>
        </authorList>
    </citation>
    <scope>NUCLEOTIDE SEQUENCE [LARGE SCALE GENOMIC DNA]</scope>
    <source>
        <strain evidence="6 7">100A6</strain>
    </source>
</reference>
<accession>M0M373</accession>
<keyword evidence="2" id="KW-0813">Transport</keyword>
<dbReference type="InterPro" id="IPR012292">
    <property type="entry name" value="Globin/Proto"/>
</dbReference>
<dbReference type="Gene3D" id="1.10.490.10">
    <property type="entry name" value="Globins"/>
    <property type="match status" value="1"/>
</dbReference>
<proteinExistence type="inferred from homology"/>
<evidence type="ECO:0000256" key="3">
    <source>
        <dbReference type="ARBA" id="ARBA00022617"/>
    </source>
</evidence>
<evidence type="ECO:0000256" key="5">
    <source>
        <dbReference type="ARBA" id="ARBA00023004"/>
    </source>
</evidence>
<evidence type="ECO:0000256" key="2">
    <source>
        <dbReference type="ARBA" id="ARBA00022448"/>
    </source>
</evidence>
<dbReference type="InterPro" id="IPR001486">
    <property type="entry name" value="Hemoglobin_trunc"/>
</dbReference>
<protein>
    <submittedName>
        <fullName evidence="6">Cyanoglobin</fullName>
    </submittedName>
</protein>
<dbReference type="SUPFAM" id="SSF46458">
    <property type="entry name" value="Globin-like"/>
    <property type="match status" value="1"/>
</dbReference>
<dbReference type="eggNOG" id="arCOG06333">
    <property type="taxonomic scope" value="Archaea"/>
</dbReference>
<gene>
    <name evidence="6" type="ORF">C447_07728</name>
</gene>